<dbReference type="EMBL" id="JAPQKO010000002">
    <property type="protein sequence ID" value="KAJ5179422.1"/>
    <property type="molecule type" value="Genomic_DNA"/>
</dbReference>
<dbReference type="AlphaFoldDB" id="A0A9W9LWM0"/>
<accession>A0A9W9LWM0</accession>
<feature type="region of interest" description="Disordered" evidence="1">
    <location>
        <begin position="685"/>
        <end position="733"/>
    </location>
</feature>
<reference evidence="2" key="2">
    <citation type="journal article" date="2023" name="IMA Fungus">
        <title>Comparative genomic study of the Penicillium genus elucidates a diverse pangenome and 15 lateral gene transfer events.</title>
        <authorList>
            <person name="Petersen C."/>
            <person name="Sorensen T."/>
            <person name="Nielsen M.R."/>
            <person name="Sondergaard T.E."/>
            <person name="Sorensen J.L."/>
            <person name="Fitzpatrick D.A."/>
            <person name="Frisvad J.C."/>
            <person name="Nielsen K.L."/>
        </authorList>
    </citation>
    <scope>NUCLEOTIDE SEQUENCE</scope>
    <source>
        <strain evidence="2">IBT 21917</strain>
    </source>
</reference>
<reference evidence="2" key="1">
    <citation type="submission" date="2022-11" db="EMBL/GenBank/DDBJ databases">
        <authorList>
            <person name="Petersen C."/>
        </authorList>
    </citation>
    <scope>NUCLEOTIDE SEQUENCE</scope>
    <source>
        <strain evidence="2">IBT 21917</strain>
    </source>
</reference>
<feature type="compositionally biased region" description="Basic residues" evidence="1">
    <location>
        <begin position="910"/>
        <end position="927"/>
    </location>
</feature>
<keyword evidence="3" id="KW-1185">Reference proteome</keyword>
<evidence type="ECO:0000313" key="3">
    <source>
        <dbReference type="Proteomes" id="UP001146351"/>
    </source>
</evidence>
<protein>
    <submittedName>
        <fullName evidence="2">Uncharacterized protein</fullName>
    </submittedName>
</protein>
<evidence type="ECO:0000313" key="2">
    <source>
        <dbReference type="EMBL" id="KAJ5179422.1"/>
    </source>
</evidence>
<evidence type="ECO:0000256" key="1">
    <source>
        <dbReference type="SAM" id="MobiDB-lite"/>
    </source>
</evidence>
<feature type="region of interest" description="Disordered" evidence="1">
    <location>
        <begin position="1"/>
        <end position="33"/>
    </location>
</feature>
<feature type="region of interest" description="Disordered" evidence="1">
    <location>
        <begin position="869"/>
        <end position="927"/>
    </location>
</feature>
<dbReference type="OrthoDB" id="5431239at2759"/>
<name>A0A9W9LWM0_9EURO</name>
<organism evidence="2 3">
    <name type="scientific">Penicillium capsulatum</name>
    <dbReference type="NCBI Taxonomy" id="69766"/>
    <lineage>
        <taxon>Eukaryota</taxon>
        <taxon>Fungi</taxon>
        <taxon>Dikarya</taxon>
        <taxon>Ascomycota</taxon>
        <taxon>Pezizomycotina</taxon>
        <taxon>Eurotiomycetes</taxon>
        <taxon>Eurotiomycetidae</taxon>
        <taxon>Eurotiales</taxon>
        <taxon>Aspergillaceae</taxon>
        <taxon>Penicillium</taxon>
    </lineage>
</organism>
<feature type="region of interest" description="Disordered" evidence="1">
    <location>
        <begin position="809"/>
        <end position="835"/>
    </location>
</feature>
<comment type="caution">
    <text evidence="2">The sequence shown here is derived from an EMBL/GenBank/DDBJ whole genome shotgun (WGS) entry which is preliminary data.</text>
</comment>
<sequence length="927" mass="104029">MTTERVLRPRPPNTKPPGATDDEPPLLASPYDLDHLPPPPPHWEFLGQTCESLIGDRSTTLLTIEDMAKHHLWGFKFPAKNRPKKSDYLRALWKVFYHMRDEYRPKTWPDLFLKSRDAGPRLLQYTILPLPRPVSRFHPYERSAADPLPPWYVRSFDAPQYIPDRMLCQFLLPPDAPHEWPPTTPPEFPNVEPSGSCELLPDAGPLFPGVFESPSNEDPGMSRRPSYTPGYEPGPVIQAMQKAMFKVLYADLERAPDAPAQEPVASLTAQCDEDLRTVQIGVHPAHSHVRLDRHLRWDASNDHITLPYRGRGPVWKNGSCSIDSIIVLGKLLQAGSTVIDRKDNRPQQWSIETKMFVEATNINWEALPREVSSRIRDMFWEALEKTFPYVRDGLTWVVFSAVTSELAQFQYHGRDCITACSCEGGAESSISYSGNCVSHNIYEDDHLGVDVATLLGRVWYGKHTFACPHCGTENGSTVERRIEQLPLRLVMNTMLTSSDEIKIERHTADFEIEYPDAQGNTQKARYRWLGGIYHRDNHAKVFFRDTPRGEVDFGELCVYDGAVNSGIIVGGVPRFSDTEWVPSGEVAHGMVIVVYELVRNPSMDDLAAASAGVNAMSALANENQFVLSGIEPWPRPSPHIAVPEPRVIPVAADRFFDVEWSELPGGFDPDPKVITARDLASMYSGDRILTPNPETKPESMSGTCEVPSPNRPRSHGLSPDPRQNLADFSPWTNPEMTSEEIERRYPELFNFEGMASPGFLADNRDFWPNGTPGEGGTTSWPVLPRASPISSPQLAPPLSPTKEFLNLSDSEASSPGNRGWVSGEGSVRLDGSGDRTMVGVNPQWSDDMEDIQFDGDNDTAMKLSKVHEVKQWKMSSSHRGPPRPRPKMAPARVEKDSMRKRAIWNAMTEKKKKASKAQPKQKKHKRT</sequence>
<gene>
    <name evidence="2" type="ORF">N7492_002632</name>
</gene>
<proteinExistence type="predicted"/>
<dbReference type="Proteomes" id="UP001146351">
    <property type="component" value="Unassembled WGS sequence"/>
</dbReference>